<name>A0A2I1FN43_9GLOM</name>
<evidence type="ECO:0000313" key="3">
    <source>
        <dbReference type="Proteomes" id="UP000232688"/>
    </source>
</evidence>
<feature type="region of interest" description="Disordered" evidence="1">
    <location>
        <begin position="88"/>
        <end position="126"/>
    </location>
</feature>
<proteinExistence type="predicted"/>
<gene>
    <name evidence="2" type="ORF">RhiirA1_504832</name>
</gene>
<organism evidence="2 3">
    <name type="scientific">Rhizophagus irregularis</name>
    <dbReference type="NCBI Taxonomy" id="588596"/>
    <lineage>
        <taxon>Eukaryota</taxon>
        <taxon>Fungi</taxon>
        <taxon>Fungi incertae sedis</taxon>
        <taxon>Mucoromycota</taxon>
        <taxon>Glomeromycotina</taxon>
        <taxon>Glomeromycetes</taxon>
        <taxon>Glomerales</taxon>
        <taxon>Glomeraceae</taxon>
        <taxon>Rhizophagus</taxon>
    </lineage>
</organism>
<protein>
    <submittedName>
        <fullName evidence="2">Uncharacterized protein</fullName>
    </submittedName>
</protein>
<dbReference type="EMBL" id="LLXH01002880">
    <property type="protein sequence ID" value="PKC54957.1"/>
    <property type="molecule type" value="Genomic_DNA"/>
</dbReference>
<dbReference type="OrthoDB" id="10305593at2759"/>
<accession>A0A2I1FN43</accession>
<dbReference type="AlphaFoldDB" id="A0A2I1FN43"/>
<sequence length="126" mass="14720">MIRKIPDSMTLAALWTDYRPHAFLSSVRGLKSFKIIQMAQGEHKLIGYFEKWVDMQNALDNQFVWDQLNLSWNQYELLTQQIRSCGSNANKNQRTLGSQLTTKSQQRNSKSLKKKPEEMKSDKPKK</sequence>
<dbReference type="VEuPathDB" id="FungiDB:RhiirA1_504832"/>
<evidence type="ECO:0000313" key="2">
    <source>
        <dbReference type="EMBL" id="PKC54957.1"/>
    </source>
</evidence>
<evidence type="ECO:0000256" key="1">
    <source>
        <dbReference type="SAM" id="MobiDB-lite"/>
    </source>
</evidence>
<reference evidence="2 3" key="2">
    <citation type="submission" date="2017-10" db="EMBL/GenBank/DDBJ databases">
        <title>Genome analyses suggest a sexual origin of heterokaryosis in a supposedly ancient asexual fungus.</title>
        <authorList>
            <person name="Corradi N."/>
            <person name="Sedzielewska K."/>
            <person name="Noel J."/>
            <person name="Charron P."/>
            <person name="Farinelli L."/>
            <person name="Marton T."/>
            <person name="Kruger M."/>
            <person name="Pelin A."/>
            <person name="Brachmann A."/>
            <person name="Corradi N."/>
        </authorList>
    </citation>
    <scope>NUCLEOTIDE SEQUENCE [LARGE SCALE GENOMIC DNA]</scope>
    <source>
        <strain evidence="2 3">A1</strain>
    </source>
</reference>
<dbReference type="VEuPathDB" id="FungiDB:RhiirFUN_001273"/>
<reference evidence="2 3" key="1">
    <citation type="submission" date="2017-10" db="EMBL/GenBank/DDBJ databases">
        <title>Extensive intraspecific genome diversity in a model arbuscular mycorrhizal fungus.</title>
        <authorList>
            <person name="Chen E.C.H."/>
            <person name="Morin E."/>
            <person name="Baudet D."/>
            <person name="Noel J."/>
            <person name="Ndikumana S."/>
            <person name="Charron P."/>
            <person name="St-Onge C."/>
            <person name="Giorgi J."/>
            <person name="Grigoriev I.V."/>
            <person name="Roux C."/>
            <person name="Martin F.M."/>
            <person name="Corradi N."/>
        </authorList>
    </citation>
    <scope>NUCLEOTIDE SEQUENCE [LARGE SCALE GENOMIC DNA]</scope>
    <source>
        <strain evidence="2 3">A1</strain>
    </source>
</reference>
<comment type="caution">
    <text evidence="2">The sequence shown here is derived from an EMBL/GenBank/DDBJ whole genome shotgun (WGS) entry which is preliminary data.</text>
</comment>
<feature type="compositionally biased region" description="Polar residues" evidence="1">
    <location>
        <begin position="88"/>
        <end position="109"/>
    </location>
</feature>
<dbReference type="Proteomes" id="UP000232688">
    <property type="component" value="Unassembled WGS sequence"/>
</dbReference>
<feature type="compositionally biased region" description="Basic and acidic residues" evidence="1">
    <location>
        <begin position="114"/>
        <end position="126"/>
    </location>
</feature>